<protein>
    <submittedName>
        <fullName evidence="1">Uncharacterized protein</fullName>
    </submittedName>
</protein>
<dbReference type="AlphaFoldDB" id="A0A7R9LA43"/>
<evidence type="ECO:0000313" key="2">
    <source>
        <dbReference type="Proteomes" id="UP000728032"/>
    </source>
</evidence>
<proteinExistence type="predicted"/>
<name>A0A7R9LA43_9ACAR</name>
<dbReference type="EMBL" id="CAJPVJ010000023">
    <property type="protein sequence ID" value="CAG2158644.1"/>
    <property type="molecule type" value="Genomic_DNA"/>
</dbReference>
<dbReference type="EMBL" id="OC914848">
    <property type="protein sequence ID" value="CAD7636769.1"/>
    <property type="molecule type" value="Genomic_DNA"/>
</dbReference>
<sequence length="96" mass="11615">MRQKYEKRNDWWLLIICDTVAHLKTSQHMPTNPLDAIHDVNMFDNKVFRRSKYSTFNWILFNEFHSDLQLCSEIWYRSVCVRVRVGMRGTISIHIL</sequence>
<reference evidence="1" key="1">
    <citation type="submission" date="2020-11" db="EMBL/GenBank/DDBJ databases">
        <authorList>
            <person name="Tran Van P."/>
        </authorList>
    </citation>
    <scope>NUCLEOTIDE SEQUENCE</scope>
</reference>
<keyword evidence="2" id="KW-1185">Reference proteome</keyword>
<gene>
    <name evidence="1" type="ORF">ONB1V03_LOCUS409</name>
</gene>
<dbReference type="Proteomes" id="UP000728032">
    <property type="component" value="Unassembled WGS sequence"/>
</dbReference>
<organism evidence="1">
    <name type="scientific">Oppiella nova</name>
    <dbReference type="NCBI Taxonomy" id="334625"/>
    <lineage>
        <taxon>Eukaryota</taxon>
        <taxon>Metazoa</taxon>
        <taxon>Ecdysozoa</taxon>
        <taxon>Arthropoda</taxon>
        <taxon>Chelicerata</taxon>
        <taxon>Arachnida</taxon>
        <taxon>Acari</taxon>
        <taxon>Acariformes</taxon>
        <taxon>Sarcoptiformes</taxon>
        <taxon>Oribatida</taxon>
        <taxon>Brachypylina</taxon>
        <taxon>Oppioidea</taxon>
        <taxon>Oppiidae</taxon>
        <taxon>Oppiella</taxon>
    </lineage>
</organism>
<accession>A0A7R9LA43</accession>
<evidence type="ECO:0000313" key="1">
    <source>
        <dbReference type="EMBL" id="CAD7636769.1"/>
    </source>
</evidence>